<evidence type="ECO:0000313" key="1">
    <source>
        <dbReference type="EMBL" id="KAK9932071.1"/>
    </source>
</evidence>
<name>A0AAW1X522_RUBAR</name>
<dbReference type="PANTHER" id="PTHR34835:SF34">
    <property type="entry name" value="OS08G0555500 PROTEIN"/>
    <property type="match status" value="1"/>
</dbReference>
<proteinExistence type="predicted"/>
<dbReference type="AlphaFoldDB" id="A0AAW1X522"/>
<dbReference type="Proteomes" id="UP001457282">
    <property type="component" value="Unassembled WGS sequence"/>
</dbReference>
<protein>
    <submittedName>
        <fullName evidence="1">Uncharacterized protein</fullName>
    </submittedName>
</protein>
<accession>A0AAW1X522</accession>
<gene>
    <name evidence="1" type="ORF">M0R45_019321</name>
</gene>
<comment type="caution">
    <text evidence="1">The sequence shown here is derived from an EMBL/GenBank/DDBJ whole genome shotgun (WGS) entry which is preliminary data.</text>
</comment>
<dbReference type="EMBL" id="JBEDUW010000004">
    <property type="protein sequence ID" value="KAK9932071.1"/>
    <property type="molecule type" value="Genomic_DNA"/>
</dbReference>
<sequence length="289" mass="32989">MGSKRRQCRTHAYANFLKIMIGDTKKKVAIDDIEMKQLEKLWDSLDSTDKAIYEEPQYKDEGRLSRPLCQMMVEHFDPVNASVLIHGRTFYISHMDFERVMGLKNGENKEIRKEHLKKILIESNVVDDTFRICFALYSLATILIPSSSDIVNPNLLLSLMNTAEISKKNWSKFCFDHLVNGIKSFQNNNVGHMPGCLIFLQLLYCDVVSYSCKLVDKYIIPIAAWGPKETKRLNDWVIENGGFHSKLIIVSKDVIAKKGEDANISSIVKQHLNDELASVKLWTGLSGNF</sequence>
<keyword evidence="2" id="KW-1185">Reference proteome</keyword>
<dbReference type="PANTHER" id="PTHR34835">
    <property type="entry name" value="OS07G0283600 PROTEIN-RELATED"/>
    <property type="match status" value="1"/>
</dbReference>
<evidence type="ECO:0000313" key="2">
    <source>
        <dbReference type="Proteomes" id="UP001457282"/>
    </source>
</evidence>
<organism evidence="1 2">
    <name type="scientific">Rubus argutus</name>
    <name type="common">Southern blackberry</name>
    <dbReference type="NCBI Taxonomy" id="59490"/>
    <lineage>
        <taxon>Eukaryota</taxon>
        <taxon>Viridiplantae</taxon>
        <taxon>Streptophyta</taxon>
        <taxon>Embryophyta</taxon>
        <taxon>Tracheophyta</taxon>
        <taxon>Spermatophyta</taxon>
        <taxon>Magnoliopsida</taxon>
        <taxon>eudicotyledons</taxon>
        <taxon>Gunneridae</taxon>
        <taxon>Pentapetalae</taxon>
        <taxon>rosids</taxon>
        <taxon>fabids</taxon>
        <taxon>Rosales</taxon>
        <taxon>Rosaceae</taxon>
        <taxon>Rosoideae</taxon>
        <taxon>Rosoideae incertae sedis</taxon>
        <taxon>Rubus</taxon>
    </lineage>
</organism>
<reference evidence="1 2" key="1">
    <citation type="journal article" date="2023" name="G3 (Bethesda)">
        <title>A chromosome-length genome assembly and annotation of blackberry (Rubus argutus, cv. 'Hillquist').</title>
        <authorList>
            <person name="Bruna T."/>
            <person name="Aryal R."/>
            <person name="Dudchenko O."/>
            <person name="Sargent D.J."/>
            <person name="Mead D."/>
            <person name="Buti M."/>
            <person name="Cavallini A."/>
            <person name="Hytonen T."/>
            <person name="Andres J."/>
            <person name="Pham M."/>
            <person name="Weisz D."/>
            <person name="Mascagni F."/>
            <person name="Usai G."/>
            <person name="Natali L."/>
            <person name="Bassil N."/>
            <person name="Fernandez G.E."/>
            <person name="Lomsadze A."/>
            <person name="Armour M."/>
            <person name="Olukolu B."/>
            <person name="Poorten T."/>
            <person name="Britton C."/>
            <person name="Davik J."/>
            <person name="Ashrafi H."/>
            <person name="Aiden E.L."/>
            <person name="Borodovsky M."/>
            <person name="Worthington M."/>
        </authorList>
    </citation>
    <scope>NUCLEOTIDE SEQUENCE [LARGE SCALE GENOMIC DNA]</scope>
    <source>
        <strain evidence="1">PI 553951</strain>
    </source>
</reference>